<protein>
    <recommendedName>
        <fullName evidence="2">DUF7136 domain-containing protein</fullName>
    </recommendedName>
</protein>
<keyword evidence="1" id="KW-0732">Signal</keyword>
<proteinExistence type="predicted"/>
<reference evidence="3" key="1">
    <citation type="journal article" date="2023" name="Mol. Phylogenet. Evol.">
        <title>Genome-scale phylogeny and comparative genomics of the fungal order Sordariales.</title>
        <authorList>
            <person name="Hensen N."/>
            <person name="Bonometti L."/>
            <person name="Westerberg I."/>
            <person name="Brannstrom I.O."/>
            <person name="Guillou S."/>
            <person name="Cros-Aarteil S."/>
            <person name="Calhoun S."/>
            <person name="Haridas S."/>
            <person name="Kuo A."/>
            <person name="Mondo S."/>
            <person name="Pangilinan J."/>
            <person name="Riley R."/>
            <person name="LaButti K."/>
            <person name="Andreopoulos B."/>
            <person name="Lipzen A."/>
            <person name="Chen C."/>
            <person name="Yan M."/>
            <person name="Daum C."/>
            <person name="Ng V."/>
            <person name="Clum A."/>
            <person name="Steindorff A."/>
            <person name="Ohm R.A."/>
            <person name="Martin F."/>
            <person name="Silar P."/>
            <person name="Natvig D.O."/>
            <person name="Lalanne C."/>
            <person name="Gautier V."/>
            <person name="Ament-Velasquez S.L."/>
            <person name="Kruys A."/>
            <person name="Hutchinson M.I."/>
            <person name="Powell A.J."/>
            <person name="Barry K."/>
            <person name="Miller A.N."/>
            <person name="Grigoriev I.V."/>
            <person name="Debuchy R."/>
            <person name="Gladieux P."/>
            <person name="Hiltunen Thoren M."/>
            <person name="Johannesson H."/>
        </authorList>
    </citation>
    <scope>NUCLEOTIDE SEQUENCE</scope>
    <source>
        <strain evidence="3">PSN293</strain>
    </source>
</reference>
<sequence length="323" mass="35190">MSRLIRVFSALATLASTAIAQESTNNGLVLPPTVEMDFIFPQNETYKNSDVFPIVLAVQNVSVLQAALSATEKARNFTAGYLWPRVAFHVDAYRQDGLMPGYTGLVTKYINLTDAVVTQSPDKGDYAILASVVNMTDILNMNSGRVGQPEYRYVVTYYVQVEPWQDENNRAFCDIRTAGITRIIFNIDRPQLQDYLPPDQLVRDPIEVDIMKSIPECPAYGSLVDILPNTTAPDTCPVYFEGHSERSPATEARKNRANPCALKVDKPILSAISSAVERLATPTTTSEEVSTSTSTGAAGLVTAWANPMQTALAAACVLCGLAL</sequence>
<feature type="domain" description="DUF7136" evidence="2">
    <location>
        <begin position="31"/>
        <end position="65"/>
    </location>
</feature>
<comment type="caution">
    <text evidence="3">The sequence shown here is derived from an EMBL/GenBank/DDBJ whole genome shotgun (WGS) entry which is preliminary data.</text>
</comment>
<dbReference type="Pfam" id="PF23584">
    <property type="entry name" value="DUF7136"/>
    <property type="match status" value="1"/>
</dbReference>
<name>A0AAN6Y2R4_9PEZI</name>
<reference evidence="3" key="2">
    <citation type="submission" date="2023-05" db="EMBL/GenBank/DDBJ databases">
        <authorList>
            <consortium name="Lawrence Berkeley National Laboratory"/>
            <person name="Steindorff A."/>
            <person name="Hensen N."/>
            <person name="Bonometti L."/>
            <person name="Westerberg I."/>
            <person name="Brannstrom I.O."/>
            <person name="Guillou S."/>
            <person name="Cros-Aarteil S."/>
            <person name="Calhoun S."/>
            <person name="Haridas S."/>
            <person name="Kuo A."/>
            <person name="Mondo S."/>
            <person name="Pangilinan J."/>
            <person name="Riley R."/>
            <person name="Labutti K."/>
            <person name="Andreopoulos B."/>
            <person name="Lipzen A."/>
            <person name="Chen C."/>
            <person name="Yanf M."/>
            <person name="Daum C."/>
            <person name="Ng V."/>
            <person name="Clum A."/>
            <person name="Ohm R."/>
            <person name="Martin F."/>
            <person name="Silar P."/>
            <person name="Natvig D."/>
            <person name="Lalanne C."/>
            <person name="Gautier V."/>
            <person name="Ament-Velasquez S.L."/>
            <person name="Kruys A."/>
            <person name="Hutchinson M.I."/>
            <person name="Powell A.J."/>
            <person name="Barry K."/>
            <person name="Miller A.N."/>
            <person name="Grigoriev I.V."/>
            <person name="Debuchy R."/>
            <person name="Gladieux P."/>
            <person name="Thoren M.H."/>
            <person name="Johannesson H."/>
        </authorList>
    </citation>
    <scope>NUCLEOTIDE SEQUENCE</scope>
    <source>
        <strain evidence="3">PSN293</strain>
    </source>
</reference>
<accession>A0AAN6Y2R4</accession>
<gene>
    <name evidence="3" type="ORF">QBC37DRAFT_36523</name>
</gene>
<keyword evidence="4" id="KW-1185">Reference proteome</keyword>
<feature type="chain" id="PRO_5042936933" description="DUF7136 domain-containing protein" evidence="1">
    <location>
        <begin position="21"/>
        <end position="323"/>
    </location>
</feature>
<organism evidence="3 4">
    <name type="scientific">Rhypophila decipiens</name>
    <dbReference type="NCBI Taxonomy" id="261697"/>
    <lineage>
        <taxon>Eukaryota</taxon>
        <taxon>Fungi</taxon>
        <taxon>Dikarya</taxon>
        <taxon>Ascomycota</taxon>
        <taxon>Pezizomycotina</taxon>
        <taxon>Sordariomycetes</taxon>
        <taxon>Sordariomycetidae</taxon>
        <taxon>Sordariales</taxon>
        <taxon>Naviculisporaceae</taxon>
        <taxon>Rhypophila</taxon>
    </lineage>
</organism>
<evidence type="ECO:0000313" key="4">
    <source>
        <dbReference type="Proteomes" id="UP001301769"/>
    </source>
</evidence>
<dbReference type="EMBL" id="MU858179">
    <property type="protein sequence ID" value="KAK4210271.1"/>
    <property type="molecule type" value="Genomic_DNA"/>
</dbReference>
<feature type="signal peptide" evidence="1">
    <location>
        <begin position="1"/>
        <end position="20"/>
    </location>
</feature>
<evidence type="ECO:0000313" key="3">
    <source>
        <dbReference type="EMBL" id="KAK4210271.1"/>
    </source>
</evidence>
<dbReference type="InterPro" id="IPR055560">
    <property type="entry name" value="DUF7136"/>
</dbReference>
<evidence type="ECO:0000259" key="2">
    <source>
        <dbReference type="Pfam" id="PF23584"/>
    </source>
</evidence>
<dbReference type="Proteomes" id="UP001301769">
    <property type="component" value="Unassembled WGS sequence"/>
</dbReference>
<dbReference type="AlphaFoldDB" id="A0AAN6Y2R4"/>
<evidence type="ECO:0000256" key="1">
    <source>
        <dbReference type="SAM" id="SignalP"/>
    </source>
</evidence>